<protein>
    <submittedName>
        <fullName evidence="1">(Mediterranean fruit fly) hypothetical protein</fullName>
    </submittedName>
</protein>
<reference evidence="1" key="1">
    <citation type="submission" date="2020-11" db="EMBL/GenBank/DDBJ databases">
        <authorList>
            <person name="Whitehead M."/>
        </authorList>
    </citation>
    <scope>NUCLEOTIDE SEQUENCE</scope>
    <source>
        <strain evidence="1">EGII</strain>
    </source>
</reference>
<name>A0A811UYA4_CERCA</name>
<dbReference type="EMBL" id="CAJHJT010000034">
    <property type="protein sequence ID" value="CAD7003684.1"/>
    <property type="molecule type" value="Genomic_DNA"/>
</dbReference>
<feature type="non-terminal residue" evidence="1">
    <location>
        <position position="1"/>
    </location>
</feature>
<accession>A0A811UYA4</accession>
<organism evidence="1 2">
    <name type="scientific">Ceratitis capitata</name>
    <name type="common">Mediterranean fruit fly</name>
    <name type="synonym">Tephritis capitata</name>
    <dbReference type="NCBI Taxonomy" id="7213"/>
    <lineage>
        <taxon>Eukaryota</taxon>
        <taxon>Metazoa</taxon>
        <taxon>Ecdysozoa</taxon>
        <taxon>Arthropoda</taxon>
        <taxon>Hexapoda</taxon>
        <taxon>Insecta</taxon>
        <taxon>Pterygota</taxon>
        <taxon>Neoptera</taxon>
        <taxon>Endopterygota</taxon>
        <taxon>Diptera</taxon>
        <taxon>Brachycera</taxon>
        <taxon>Muscomorpha</taxon>
        <taxon>Tephritoidea</taxon>
        <taxon>Tephritidae</taxon>
        <taxon>Ceratitis</taxon>
        <taxon>Ceratitis</taxon>
    </lineage>
</organism>
<keyword evidence="2" id="KW-1185">Reference proteome</keyword>
<dbReference type="Proteomes" id="UP000606786">
    <property type="component" value="Unassembled WGS sequence"/>
</dbReference>
<comment type="caution">
    <text evidence="1">The sequence shown here is derived from an EMBL/GenBank/DDBJ whole genome shotgun (WGS) entry which is preliminary data.</text>
</comment>
<proteinExistence type="predicted"/>
<dbReference type="AlphaFoldDB" id="A0A811UYA4"/>
<sequence>FTPPIPDLSSSLTHPTYFQCSHSPLHVQLVKVVKDVCYKGKVRPLRLSLCQLRSEYH</sequence>
<gene>
    <name evidence="1" type="ORF">CCAP1982_LOCUS12121</name>
</gene>
<feature type="non-terminal residue" evidence="1">
    <location>
        <position position="57"/>
    </location>
</feature>
<evidence type="ECO:0000313" key="1">
    <source>
        <dbReference type="EMBL" id="CAD7003684.1"/>
    </source>
</evidence>
<evidence type="ECO:0000313" key="2">
    <source>
        <dbReference type="Proteomes" id="UP000606786"/>
    </source>
</evidence>